<reference evidence="3 4" key="1">
    <citation type="journal article" date="2019" name="Int. J. Syst. Evol. Microbiol.">
        <title>The Global Catalogue of Microorganisms (GCM) 10K type strain sequencing project: providing services to taxonomists for standard genome sequencing and annotation.</title>
        <authorList>
            <consortium name="The Broad Institute Genomics Platform"/>
            <consortium name="The Broad Institute Genome Sequencing Center for Infectious Disease"/>
            <person name="Wu L."/>
            <person name="Ma J."/>
        </authorList>
    </citation>
    <scope>NUCLEOTIDE SEQUENCE [LARGE SCALE GENOMIC DNA]</scope>
    <source>
        <strain evidence="3 4">JCM 16083</strain>
    </source>
</reference>
<evidence type="ECO:0000256" key="1">
    <source>
        <dbReference type="SAM" id="Phobius"/>
    </source>
</evidence>
<dbReference type="Proteomes" id="UP001501126">
    <property type="component" value="Unassembled WGS sequence"/>
</dbReference>
<feature type="transmembrane region" description="Helical" evidence="1">
    <location>
        <begin position="199"/>
        <end position="219"/>
    </location>
</feature>
<evidence type="ECO:0000313" key="3">
    <source>
        <dbReference type="EMBL" id="GAA0874395.1"/>
    </source>
</evidence>
<dbReference type="InterPro" id="IPR002656">
    <property type="entry name" value="Acyl_transf_3_dom"/>
</dbReference>
<dbReference type="EMBL" id="BAAAFH010000003">
    <property type="protein sequence ID" value="GAA0874395.1"/>
    <property type="molecule type" value="Genomic_DNA"/>
</dbReference>
<protein>
    <recommendedName>
        <fullName evidence="2">Acyltransferase 3 domain-containing protein</fullName>
    </recommendedName>
</protein>
<sequence length="337" mass="38303">MLQGHFISATLDENSVSETDTFHYWKELRGYTAPLFFIVSGLVFNFLLLKTQALPLFENQRLRKGLKRVFLLFIAGYLLQFNFANISYYLNGNPGVHIFSFHVLQSIGAGLLLLIVLFVVFIKLLRVPWYIIYPLTLVCWLYLSGVVSTTEGYIPANAPELIQNSIKGPNSVFPVFPWSAYLLYGAFLGALFRQLHTRVRFALIPVVLLPILGIFLFLSGELLQYLQALTGLREIVYELYALKVMFQLTVVILFLLYLEKVLASTQTLLLIGKNTLTIYILHSLVLYGAITGTGIITFYRNTLTGWQAIVGALLFISFFAVLTVLQHKSEKPWLKLR</sequence>
<feature type="domain" description="Acyltransferase 3" evidence="2">
    <location>
        <begin position="4"/>
        <end position="318"/>
    </location>
</feature>
<feature type="transmembrane region" description="Helical" evidence="1">
    <location>
        <begin position="69"/>
        <end position="90"/>
    </location>
</feature>
<evidence type="ECO:0000313" key="4">
    <source>
        <dbReference type="Proteomes" id="UP001501126"/>
    </source>
</evidence>
<feature type="transmembrane region" description="Helical" evidence="1">
    <location>
        <begin position="96"/>
        <end position="122"/>
    </location>
</feature>
<feature type="transmembrane region" description="Helical" evidence="1">
    <location>
        <begin position="175"/>
        <end position="192"/>
    </location>
</feature>
<proteinExistence type="predicted"/>
<feature type="transmembrane region" description="Helical" evidence="1">
    <location>
        <begin position="239"/>
        <end position="258"/>
    </location>
</feature>
<gene>
    <name evidence="3" type="ORF">GCM10009118_08030</name>
</gene>
<organism evidence="3 4">
    <name type="scientific">Wandonia haliotis</name>
    <dbReference type="NCBI Taxonomy" id="574963"/>
    <lineage>
        <taxon>Bacteria</taxon>
        <taxon>Pseudomonadati</taxon>
        <taxon>Bacteroidota</taxon>
        <taxon>Flavobacteriia</taxon>
        <taxon>Flavobacteriales</taxon>
        <taxon>Crocinitomicaceae</taxon>
        <taxon>Wandonia</taxon>
    </lineage>
</organism>
<name>A0ABN1MMC2_9FLAO</name>
<keyword evidence="1" id="KW-1133">Transmembrane helix</keyword>
<keyword evidence="1" id="KW-0812">Transmembrane</keyword>
<keyword evidence="4" id="KW-1185">Reference proteome</keyword>
<feature type="transmembrane region" description="Helical" evidence="1">
    <location>
        <begin position="305"/>
        <end position="325"/>
    </location>
</feature>
<evidence type="ECO:0000259" key="2">
    <source>
        <dbReference type="Pfam" id="PF01757"/>
    </source>
</evidence>
<feature type="transmembrane region" description="Helical" evidence="1">
    <location>
        <begin position="279"/>
        <end position="299"/>
    </location>
</feature>
<dbReference type="Pfam" id="PF01757">
    <property type="entry name" value="Acyl_transf_3"/>
    <property type="match status" value="1"/>
</dbReference>
<feature type="transmembrane region" description="Helical" evidence="1">
    <location>
        <begin position="129"/>
        <end position="147"/>
    </location>
</feature>
<accession>A0ABN1MMC2</accession>
<keyword evidence="1" id="KW-0472">Membrane</keyword>
<feature type="transmembrane region" description="Helical" evidence="1">
    <location>
        <begin position="31"/>
        <end position="49"/>
    </location>
</feature>
<comment type="caution">
    <text evidence="3">The sequence shown here is derived from an EMBL/GenBank/DDBJ whole genome shotgun (WGS) entry which is preliminary data.</text>
</comment>